<dbReference type="PANTHER" id="PTHR11142:SF0">
    <property type="entry name" value="TRNA PSEUDOURIDINE SYNTHASE-LIKE 1"/>
    <property type="match status" value="1"/>
</dbReference>
<dbReference type="EC" id="5.4.99.12" evidence="4"/>
<dbReference type="InterPro" id="IPR020095">
    <property type="entry name" value="PsdUridine_synth_TruA_C"/>
</dbReference>
<gene>
    <name evidence="4 9" type="primary">truA</name>
    <name evidence="9" type="ORF">E4S40_12030</name>
</gene>
<comment type="caution">
    <text evidence="9">The sequence shown here is derived from an EMBL/GenBank/DDBJ whole genome shotgun (WGS) entry which is preliminary data.</text>
</comment>
<dbReference type="Gene3D" id="3.30.70.580">
    <property type="entry name" value="Pseudouridine synthase I, catalytic domain, N-terminal subdomain"/>
    <property type="match status" value="1"/>
</dbReference>
<dbReference type="GO" id="GO:0003723">
    <property type="term" value="F:RNA binding"/>
    <property type="evidence" value="ECO:0007669"/>
    <property type="project" value="InterPro"/>
</dbReference>
<comment type="similarity">
    <text evidence="1 4 7">Belongs to the tRNA pseudouridine synthase TruA family.</text>
</comment>
<evidence type="ECO:0000256" key="7">
    <source>
        <dbReference type="RuleBase" id="RU003792"/>
    </source>
</evidence>
<comment type="catalytic activity">
    <reaction evidence="4 7">
        <text>uridine(38/39/40) in tRNA = pseudouridine(38/39/40) in tRNA</text>
        <dbReference type="Rhea" id="RHEA:22376"/>
        <dbReference type="Rhea" id="RHEA-COMP:10085"/>
        <dbReference type="Rhea" id="RHEA-COMP:10087"/>
        <dbReference type="ChEBI" id="CHEBI:65314"/>
        <dbReference type="ChEBI" id="CHEBI:65315"/>
        <dbReference type="EC" id="5.4.99.12"/>
    </reaction>
</comment>
<dbReference type="SUPFAM" id="SSF55120">
    <property type="entry name" value="Pseudouridine synthase"/>
    <property type="match status" value="1"/>
</dbReference>
<keyword evidence="10" id="KW-1185">Reference proteome</keyword>
<name>A0A4Y9QQ11_9BACT</name>
<evidence type="ECO:0000256" key="1">
    <source>
        <dbReference type="ARBA" id="ARBA00009375"/>
    </source>
</evidence>
<dbReference type="GO" id="GO:0160147">
    <property type="term" value="F:tRNA pseudouridine(38-40) synthase activity"/>
    <property type="evidence" value="ECO:0007669"/>
    <property type="project" value="UniProtKB-EC"/>
</dbReference>
<comment type="subunit">
    <text evidence="4">Homodimer.</text>
</comment>
<evidence type="ECO:0000259" key="8">
    <source>
        <dbReference type="Pfam" id="PF01416"/>
    </source>
</evidence>
<dbReference type="EMBL" id="SPSB01000003">
    <property type="protein sequence ID" value="TFV94731.1"/>
    <property type="molecule type" value="Genomic_DNA"/>
</dbReference>
<accession>A0A4Y9QQ11</accession>
<feature type="active site" description="Nucleophile" evidence="4 5">
    <location>
        <position position="55"/>
    </location>
</feature>
<dbReference type="InterPro" id="IPR020097">
    <property type="entry name" value="PsdUridine_synth_TruA_a/b_dom"/>
</dbReference>
<dbReference type="Proteomes" id="UP000297647">
    <property type="component" value="Unassembled WGS sequence"/>
</dbReference>
<evidence type="ECO:0000256" key="3">
    <source>
        <dbReference type="ARBA" id="ARBA00023235"/>
    </source>
</evidence>
<feature type="domain" description="Pseudouridine synthase I TruA alpha/beta" evidence="8">
    <location>
        <begin position="144"/>
        <end position="246"/>
    </location>
</feature>
<evidence type="ECO:0000313" key="10">
    <source>
        <dbReference type="Proteomes" id="UP000297647"/>
    </source>
</evidence>
<comment type="function">
    <text evidence="4">Formation of pseudouridine at positions 38, 39 and 40 in the anticodon stem and loop of transfer RNAs.</text>
</comment>
<dbReference type="Gene3D" id="3.30.70.660">
    <property type="entry name" value="Pseudouridine synthase I, catalytic domain, C-terminal subdomain"/>
    <property type="match status" value="1"/>
</dbReference>
<dbReference type="AlphaFoldDB" id="A0A4Y9QQ11"/>
<dbReference type="FunFam" id="3.30.70.580:FF:000001">
    <property type="entry name" value="tRNA pseudouridine synthase A"/>
    <property type="match status" value="1"/>
</dbReference>
<dbReference type="InterPro" id="IPR001406">
    <property type="entry name" value="PsdUridine_synth_TruA"/>
</dbReference>
<evidence type="ECO:0000313" key="9">
    <source>
        <dbReference type="EMBL" id="TFV94731.1"/>
    </source>
</evidence>
<reference evidence="9 10" key="1">
    <citation type="submission" date="2019-03" db="EMBL/GenBank/DDBJ databases">
        <title>Algoriphagus sp. nov, a new strain isolated from root system soil of mangrove plant Kandelia.</title>
        <authorList>
            <person name="Yin Q."/>
            <person name="Wang K."/>
            <person name="Song Z."/>
        </authorList>
    </citation>
    <scope>NUCLEOTIDE SEQUENCE [LARGE SCALE GENOMIC DNA]</scope>
    <source>
        <strain evidence="9 10">XY-J91</strain>
    </source>
</reference>
<dbReference type="InterPro" id="IPR020103">
    <property type="entry name" value="PsdUridine_synth_cat_dom_sf"/>
</dbReference>
<evidence type="ECO:0000256" key="4">
    <source>
        <dbReference type="HAMAP-Rule" id="MF_00171"/>
    </source>
</evidence>
<dbReference type="OrthoDB" id="9811823at2"/>
<organism evidence="9 10">
    <name type="scientific">Algoriphagus kandeliae</name>
    <dbReference type="NCBI Taxonomy" id="2562278"/>
    <lineage>
        <taxon>Bacteria</taxon>
        <taxon>Pseudomonadati</taxon>
        <taxon>Bacteroidota</taxon>
        <taxon>Cytophagia</taxon>
        <taxon>Cytophagales</taxon>
        <taxon>Cyclobacteriaceae</taxon>
        <taxon>Algoriphagus</taxon>
    </lineage>
</organism>
<dbReference type="InterPro" id="IPR020094">
    <property type="entry name" value="TruA/RsuA/RluB/E/F_N"/>
</dbReference>
<dbReference type="NCBIfam" id="TIGR00071">
    <property type="entry name" value="hisT_truA"/>
    <property type="match status" value="1"/>
</dbReference>
<feature type="binding site" evidence="4 6">
    <location>
        <position position="113"/>
    </location>
    <ligand>
        <name>substrate</name>
    </ligand>
</feature>
<comment type="caution">
    <text evidence="4">Lacks conserved residue(s) required for the propagation of feature annotation.</text>
</comment>
<keyword evidence="3 4" id="KW-0413">Isomerase</keyword>
<dbReference type="RefSeq" id="WP_135074351.1">
    <property type="nucleotide sequence ID" value="NZ_SPSB01000003.1"/>
</dbReference>
<dbReference type="HAMAP" id="MF_00171">
    <property type="entry name" value="TruA"/>
    <property type="match status" value="1"/>
</dbReference>
<dbReference type="PIRSF" id="PIRSF001430">
    <property type="entry name" value="tRNA_psdUrid_synth"/>
    <property type="match status" value="1"/>
</dbReference>
<evidence type="ECO:0000256" key="5">
    <source>
        <dbReference type="PIRSR" id="PIRSR001430-1"/>
    </source>
</evidence>
<dbReference type="GO" id="GO:0031119">
    <property type="term" value="P:tRNA pseudouridine synthesis"/>
    <property type="evidence" value="ECO:0007669"/>
    <property type="project" value="UniProtKB-UniRule"/>
</dbReference>
<protein>
    <recommendedName>
        <fullName evidence="4">tRNA pseudouridine synthase A</fullName>
        <ecNumber evidence="4">5.4.99.12</ecNumber>
    </recommendedName>
    <alternativeName>
        <fullName evidence="4">tRNA pseudouridine(38-40) synthase</fullName>
    </alternativeName>
    <alternativeName>
        <fullName evidence="4">tRNA pseudouridylate synthase I</fullName>
    </alternativeName>
    <alternativeName>
        <fullName evidence="4">tRNA-uridine isomerase I</fullName>
    </alternativeName>
</protein>
<dbReference type="CDD" id="cd02570">
    <property type="entry name" value="PseudoU_synth_EcTruA"/>
    <property type="match status" value="1"/>
</dbReference>
<dbReference type="PANTHER" id="PTHR11142">
    <property type="entry name" value="PSEUDOURIDYLATE SYNTHASE"/>
    <property type="match status" value="1"/>
</dbReference>
<proteinExistence type="inferred from homology"/>
<dbReference type="Pfam" id="PF01416">
    <property type="entry name" value="PseudoU_synth_1"/>
    <property type="match status" value="2"/>
</dbReference>
<evidence type="ECO:0000256" key="6">
    <source>
        <dbReference type="PIRSR" id="PIRSR001430-2"/>
    </source>
</evidence>
<keyword evidence="2 4" id="KW-0819">tRNA processing</keyword>
<feature type="domain" description="Pseudouridine synthase I TruA alpha/beta" evidence="8">
    <location>
        <begin position="13"/>
        <end position="107"/>
    </location>
</feature>
<evidence type="ECO:0000256" key="2">
    <source>
        <dbReference type="ARBA" id="ARBA00022694"/>
    </source>
</evidence>
<sequence>MSQTKRFFLELSYHGKPFHGWQIQQNAFSVQESIESALSTYFQKPINIMGSGRTDTGVHATHQVCHFECDVPFESKRLVKALNGILPNSVGIKAVRLVKPDAHARFDALERSYFYRIIFQKSPFYDELAWTFFGNLDVEKMNQAAQFLIGEQDFEAFSKVQTEVNHFRCTIMSARWEQKEEELLFHITANRFLRGMVRAIVGTLVEIGVGKKSPESMVEIIQSKDRSKAGKAAPAKGLFLSRVVYPREIYLD</sequence>